<protein>
    <recommendedName>
        <fullName evidence="7">Regulator of microtubule dynamics protein 1</fullName>
    </recommendedName>
    <alternativeName>
        <fullName evidence="8">Protein FAM82B</fullName>
    </alternativeName>
</protein>
<dbReference type="InterPro" id="IPR049039">
    <property type="entry name" value="RMD1-3_a_helical_rpt"/>
</dbReference>
<evidence type="ECO:0000313" key="10">
    <source>
        <dbReference type="EMBL" id="CAJ0576124.1"/>
    </source>
</evidence>
<evidence type="ECO:0000256" key="5">
    <source>
        <dbReference type="ARBA" id="ARBA00022803"/>
    </source>
</evidence>
<keyword evidence="3" id="KW-0963">Cytoplasm</keyword>
<evidence type="ECO:0000256" key="2">
    <source>
        <dbReference type="ARBA" id="ARBA00011375"/>
    </source>
</evidence>
<dbReference type="Pfam" id="PF21033">
    <property type="entry name" value="RMD1-3"/>
    <property type="match status" value="1"/>
</dbReference>
<dbReference type="Proteomes" id="UP001177023">
    <property type="component" value="Unassembled WGS sequence"/>
</dbReference>
<evidence type="ECO:0000256" key="3">
    <source>
        <dbReference type="ARBA" id="ARBA00022490"/>
    </source>
</evidence>
<dbReference type="PROSITE" id="PS50005">
    <property type="entry name" value="TPR"/>
    <property type="match status" value="1"/>
</dbReference>
<feature type="non-terminal residue" evidence="10">
    <location>
        <position position="299"/>
    </location>
</feature>
<dbReference type="PANTHER" id="PTHR16056">
    <property type="entry name" value="REGULATOR OF MICROTUBULE DYNAMICS PROTEIN"/>
    <property type="match status" value="1"/>
</dbReference>
<sequence length="299" mass="34110">MFRRIGAAAASNARAYQRALQMTNARTRTLLLGGSSATFAISFFAAKEAPQAPEVKVPSYEKNYDRIIAEADALYDGYLIDNAYSILRKCASSRNPELLWRLGRVLCEKAKLTKDSNEKKTLMYEAFAILEKALENEEKPSFGAHKWYAILLDYIGELEGNKSRIEKSYKVRDHLEKALNINQFDATTWYILGMWHFAFADMPGYTRMIAKTIFGTPPSSTYEEALRHFEKAELIQPNFYSKNTFAIAEVYERLGNKEKAVEYYKRAFKMAVISADDRDVHTKAHSKLGKFGIKDSQLV</sequence>
<evidence type="ECO:0000256" key="4">
    <source>
        <dbReference type="ARBA" id="ARBA00022737"/>
    </source>
</evidence>
<dbReference type="InterPro" id="IPR019734">
    <property type="entry name" value="TPR_rpt"/>
</dbReference>
<proteinExistence type="predicted"/>
<comment type="subcellular location">
    <subcellularLocation>
        <location evidence="1">Cytoplasm</location>
        <location evidence="1">Cytoskeleton</location>
    </subcellularLocation>
</comment>
<dbReference type="SUPFAM" id="SSF48452">
    <property type="entry name" value="TPR-like"/>
    <property type="match status" value="1"/>
</dbReference>
<evidence type="ECO:0000256" key="6">
    <source>
        <dbReference type="ARBA" id="ARBA00023212"/>
    </source>
</evidence>
<evidence type="ECO:0000256" key="7">
    <source>
        <dbReference type="ARBA" id="ARBA00039966"/>
    </source>
</evidence>
<evidence type="ECO:0000256" key="1">
    <source>
        <dbReference type="ARBA" id="ARBA00004245"/>
    </source>
</evidence>
<feature type="repeat" description="TPR" evidence="9">
    <location>
        <begin position="241"/>
        <end position="274"/>
    </location>
</feature>
<keyword evidence="6" id="KW-0206">Cytoskeleton</keyword>
<gene>
    <name evidence="10" type="ORF">MSPICULIGERA_LOCUS14423</name>
</gene>
<dbReference type="GO" id="GO:0005739">
    <property type="term" value="C:mitochondrion"/>
    <property type="evidence" value="ECO:0007669"/>
    <property type="project" value="TreeGrafter"/>
</dbReference>
<dbReference type="GO" id="GO:0008017">
    <property type="term" value="F:microtubule binding"/>
    <property type="evidence" value="ECO:0007669"/>
    <property type="project" value="TreeGrafter"/>
</dbReference>
<dbReference type="GO" id="GO:0005876">
    <property type="term" value="C:spindle microtubule"/>
    <property type="evidence" value="ECO:0007669"/>
    <property type="project" value="TreeGrafter"/>
</dbReference>
<dbReference type="InterPro" id="IPR011990">
    <property type="entry name" value="TPR-like_helical_dom_sf"/>
</dbReference>
<dbReference type="GO" id="GO:0097431">
    <property type="term" value="C:mitotic spindle pole"/>
    <property type="evidence" value="ECO:0007669"/>
    <property type="project" value="TreeGrafter"/>
</dbReference>
<evidence type="ECO:0000313" key="11">
    <source>
        <dbReference type="Proteomes" id="UP001177023"/>
    </source>
</evidence>
<organism evidence="10 11">
    <name type="scientific">Mesorhabditis spiculigera</name>
    <dbReference type="NCBI Taxonomy" id="96644"/>
    <lineage>
        <taxon>Eukaryota</taxon>
        <taxon>Metazoa</taxon>
        <taxon>Ecdysozoa</taxon>
        <taxon>Nematoda</taxon>
        <taxon>Chromadorea</taxon>
        <taxon>Rhabditida</taxon>
        <taxon>Rhabditina</taxon>
        <taxon>Rhabditomorpha</taxon>
        <taxon>Rhabditoidea</taxon>
        <taxon>Rhabditidae</taxon>
        <taxon>Mesorhabditinae</taxon>
        <taxon>Mesorhabditis</taxon>
    </lineage>
</organism>
<accession>A0AA36CW35</accession>
<reference evidence="10" key="1">
    <citation type="submission" date="2023-06" db="EMBL/GenBank/DDBJ databases">
        <authorList>
            <person name="Delattre M."/>
        </authorList>
    </citation>
    <scope>NUCLEOTIDE SEQUENCE</scope>
    <source>
        <strain evidence="10">AF72</strain>
    </source>
</reference>
<name>A0AA36CW35_9BILA</name>
<dbReference type="Gene3D" id="1.25.40.10">
    <property type="entry name" value="Tetratricopeptide repeat domain"/>
    <property type="match status" value="1"/>
</dbReference>
<evidence type="ECO:0000256" key="8">
    <source>
        <dbReference type="ARBA" id="ARBA00041958"/>
    </source>
</evidence>
<keyword evidence="11" id="KW-1185">Reference proteome</keyword>
<comment type="subunit">
    <text evidence="2">Interacts with microtubules.</text>
</comment>
<dbReference type="AlphaFoldDB" id="A0AA36CW35"/>
<comment type="caution">
    <text evidence="10">The sequence shown here is derived from an EMBL/GenBank/DDBJ whole genome shotgun (WGS) entry which is preliminary data.</text>
</comment>
<dbReference type="PANTHER" id="PTHR16056:SF16">
    <property type="entry name" value="REGULATOR OF MICROTUBULE DYNAMICS PROTEIN 1"/>
    <property type="match status" value="1"/>
</dbReference>
<evidence type="ECO:0000256" key="9">
    <source>
        <dbReference type="PROSITE-ProRule" id="PRU00339"/>
    </source>
</evidence>
<keyword evidence="4" id="KW-0677">Repeat</keyword>
<dbReference type="EMBL" id="CATQJA010002642">
    <property type="protein sequence ID" value="CAJ0576124.1"/>
    <property type="molecule type" value="Genomic_DNA"/>
</dbReference>
<keyword evidence="5 9" id="KW-0802">TPR repeat</keyword>